<accession>A0A914UNH3</accession>
<dbReference type="PROSITE" id="PS50800">
    <property type="entry name" value="SAP"/>
    <property type="match status" value="1"/>
</dbReference>
<name>A0A914UNH3_9BILA</name>
<proteinExistence type="predicted"/>
<dbReference type="SMART" id="SM00513">
    <property type="entry name" value="SAP"/>
    <property type="match status" value="1"/>
</dbReference>
<sequence>MNAVELEKLTVVQLREQLKARGLATAGNKPALVQRLIESFTSEEKILQSGSISSEDAGLLPQRTHPFRMCEDNSILPAFFV</sequence>
<evidence type="ECO:0000313" key="2">
    <source>
        <dbReference type="Proteomes" id="UP000887566"/>
    </source>
</evidence>
<evidence type="ECO:0000313" key="3">
    <source>
        <dbReference type="WBParaSite" id="PSAMB.scaffold11279size3468.g34018.t1"/>
    </source>
</evidence>
<protein>
    <submittedName>
        <fullName evidence="3">SAP domain-containing protein</fullName>
    </submittedName>
</protein>
<dbReference type="Pfam" id="PF02037">
    <property type="entry name" value="SAP"/>
    <property type="match status" value="1"/>
</dbReference>
<keyword evidence="2" id="KW-1185">Reference proteome</keyword>
<dbReference type="AlphaFoldDB" id="A0A914UNH3"/>
<feature type="domain" description="SAP" evidence="1">
    <location>
        <begin position="6"/>
        <end position="40"/>
    </location>
</feature>
<dbReference type="SUPFAM" id="SSF68906">
    <property type="entry name" value="SAP domain"/>
    <property type="match status" value="1"/>
</dbReference>
<dbReference type="WBParaSite" id="PSAMB.scaffold11279size3468.g34018.t1">
    <property type="protein sequence ID" value="PSAMB.scaffold11279size3468.g34018.t1"/>
    <property type="gene ID" value="PSAMB.scaffold11279size3468.g34018"/>
</dbReference>
<dbReference type="Gene3D" id="1.10.720.30">
    <property type="entry name" value="SAP domain"/>
    <property type="match status" value="1"/>
</dbReference>
<reference evidence="3" key="1">
    <citation type="submission" date="2022-11" db="UniProtKB">
        <authorList>
            <consortium name="WormBaseParasite"/>
        </authorList>
    </citation>
    <scope>IDENTIFICATION</scope>
</reference>
<dbReference type="Proteomes" id="UP000887566">
    <property type="component" value="Unplaced"/>
</dbReference>
<organism evidence="2 3">
    <name type="scientific">Plectus sambesii</name>
    <dbReference type="NCBI Taxonomy" id="2011161"/>
    <lineage>
        <taxon>Eukaryota</taxon>
        <taxon>Metazoa</taxon>
        <taxon>Ecdysozoa</taxon>
        <taxon>Nematoda</taxon>
        <taxon>Chromadorea</taxon>
        <taxon>Plectida</taxon>
        <taxon>Plectina</taxon>
        <taxon>Plectoidea</taxon>
        <taxon>Plectidae</taxon>
        <taxon>Plectus</taxon>
    </lineage>
</organism>
<dbReference type="InterPro" id="IPR036361">
    <property type="entry name" value="SAP_dom_sf"/>
</dbReference>
<dbReference type="InterPro" id="IPR003034">
    <property type="entry name" value="SAP_dom"/>
</dbReference>
<evidence type="ECO:0000259" key="1">
    <source>
        <dbReference type="PROSITE" id="PS50800"/>
    </source>
</evidence>